<gene>
    <name evidence="3" type="ORF">FE374_06705</name>
</gene>
<dbReference type="OrthoDB" id="5188303at2"/>
<evidence type="ECO:0000259" key="2">
    <source>
        <dbReference type="Pfam" id="PF07179"/>
    </source>
</evidence>
<dbReference type="EMBL" id="CP040915">
    <property type="protein sequence ID" value="QDC24357.1"/>
    <property type="molecule type" value="Genomic_DNA"/>
</dbReference>
<protein>
    <submittedName>
        <fullName evidence="3">SseB family protein</fullName>
    </submittedName>
</protein>
<name>A0A5B8C2J6_9MICO</name>
<feature type="domain" description="SseB protein N-terminal" evidence="2">
    <location>
        <begin position="47"/>
        <end position="183"/>
    </location>
</feature>
<dbReference type="InterPro" id="IPR009839">
    <property type="entry name" value="SseB_N"/>
</dbReference>
<evidence type="ECO:0000313" key="3">
    <source>
        <dbReference type="EMBL" id="QDC24357.1"/>
    </source>
</evidence>
<organism evidence="3 4">
    <name type="scientific">Georgenia yuyongxinii</name>
    <dbReference type="NCBI Taxonomy" id="2589797"/>
    <lineage>
        <taxon>Bacteria</taxon>
        <taxon>Bacillati</taxon>
        <taxon>Actinomycetota</taxon>
        <taxon>Actinomycetes</taxon>
        <taxon>Micrococcales</taxon>
        <taxon>Bogoriellaceae</taxon>
        <taxon>Georgenia</taxon>
    </lineage>
</organism>
<reference evidence="3 4" key="1">
    <citation type="submission" date="2019-05" db="EMBL/GenBank/DDBJ databases">
        <title>Georgenia *** sp. nov., and Georgenia *** sp. nov., isolated from the intestinal contents of plateau pika (Ochotona curzoniae) in the Qinghai-Tibet plateau of China.</title>
        <authorList>
            <person name="Tian Z."/>
        </authorList>
    </citation>
    <scope>NUCLEOTIDE SEQUENCE [LARGE SCALE GENOMIC DNA]</scope>
    <source>
        <strain evidence="3 4">Z443</strain>
    </source>
</reference>
<dbReference type="AlphaFoldDB" id="A0A5B8C2J6"/>
<dbReference type="RefSeq" id="WP_139927799.1">
    <property type="nucleotide sequence ID" value="NZ_CP040915.1"/>
</dbReference>
<sequence length="274" mass="28953">MTGQHEPIRIAEGLTHAALGDSAGQPWAGRTLKPNPFSGDDGKVQPAMAAALALEDDGERVRAVVEALRTGRVLVPVVAHEHPGTEPDGTIREHDPDKFKTGDRAGDAMASAAMVSVRTPDGRAALPVFSSVESLLRWDATARPVPVEATRAAVSAVGETDSLLVLDAASDVSVLVPRPAVWALAQERDWTPSWADPELPRVVTGALRGIDELVGVRLERGAQAELRVVLAVRAGLAPGRLQAAVARASEALADQHELRERVDSLELYPVAVDA</sequence>
<dbReference type="KEGG" id="gyu:FE374_06705"/>
<proteinExistence type="predicted"/>
<feature type="region of interest" description="Disordered" evidence="1">
    <location>
        <begin position="21"/>
        <end position="41"/>
    </location>
</feature>
<evidence type="ECO:0000313" key="4">
    <source>
        <dbReference type="Proteomes" id="UP000314616"/>
    </source>
</evidence>
<dbReference type="Pfam" id="PF07179">
    <property type="entry name" value="SseB"/>
    <property type="match status" value="1"/>
</dbReference>
<evidence type="ECO:0000256" key="1">
    <source>
        <dbReference type="SAM" id="MobiDB-lite"/>
    </source>
</evidence>
<accession>A0A5B8C2J6</accession>
<dbReference type="Proteomes" id="UP000314616">
    <property type="component" value="Chromosome"/>
</dbReference>